<keyword evidence="1 6" id="KW-0732">Signal</keyword>
<feature type="compositionally biased region" description="Polar residues" evidence="4">
    <location>
        <begin position="322"/>
        <end position="340"/>
    </location>
</feature>
<dbReference type="HOGENOM" id="CLU_021100_2_1_1"/>
<feature type="domain" description="Ig-like" evidence="7">
    <location>
        <begin position="124"/>
        <end position="196"/>
    </location>
</feature>
<dbReference type="SMART" id="SM00408">
    <property type="entry name" value="IGc2"/>
    <property type="match status" value="2"/>
</dbReference>
<feature type="chain" id="PRO_5003544063" description="Ig-like domain-containing protein" evidence="6">
    <location>
        <begin position="17"/>
        <end position="439"/>
    </location>
</feature>
<dbReference type="PANTHER" id="PTHR11738">
    <property type="entry name" value="MHC CLASS I NK CELL RECEPTOR"/>
    <property type="match status" value="1"/>
</dbReference>
<evidence type="ECO:0000256" key="1">
    <source>
        <dbReference type="ARBA" id="ARBA00022729"/>
    </source>
</evidence>
<evidence type="ECO:0000256" key="2">
    <source>
        <dbReference type="ARBA" id="ARBA00023157"/>
    </source>
</evidence>
<dbReference type="STRING" id="30611.ENSOGAP00000003025"/>
<feature type="region of interest" description="Disordered" evidence="4">
    <location>
        <begin position="321"/>
        <end position="340"/>
    </location>
</feature>
<name>H0WMP3_OTOGA</name>
<dbReference type="AlphaFoldDB" id="H0WMP3"/>
<reference evidence="9" key="1">
    <citation type="submission" date="2011-03" db="EMBL/GenBank/DDBJ databases">
        <title>Version 3 of the genome sequence of Otolemur garnettii (Bushbaby).</title>
        <authorList>
            <consortium name="The Broad Institute Genome Sequencing Platform"/>
            <person name="Di Palma F."/>
            <person name="Johnson J."/>
            <person name="Lander E.S."/>
            <person name="Lindblad-Toh K."/>
            <person name="Jaffe D.B."/>
            <person name="Gnerre S."/>
            <person name="MacCallum I."/>
            <person name="Przybylski D."/>
            <person name="Ribeiro F.J."/>
            <person name="Burton J.N."/>
            <person name="Walker B.J."/>
            <person name="Sharpe T."/>
            <person name="Hall G."/>
        </authorList>
    </citation>
    <scope>NUCLEOTIDE SEQUENCE [LARGE SCALE GENOMIC DNA]</scope>
</reference>
<keyword evidence="5" id="KW-0812">Transmembrane</keyword>
<dbReference type="InterPro" id="IPR003598">
    <property type="entry name" value="Ig_sub2"/>
</dbReference>
<keyword evidence="5" id="KW-0472">Membrane</keyword>
<dbReference type="SMART" id="SM00409">
    <property type="entry name" value="IG"/>
    <property type="match status" value="3"/>
</dbReference>
<feature type="domain" description="Ig-like" evidence="7">
    <location>
        <begin position="29"/>
        <end position="118"/>
    </location>
</feature>
<proteinExistence type="predicted"/>
<dbReference type="Gene3D" id="2.60.40.10">
    <property type="entry name" value="Immunoglobulins"/>
    <property type="match status" value="3"/>
</dbReference>
<protein>
    <recommendedName>
        <fullName evidence="7">Ig-like domain-containing protein</fullName>
    </recommendedName>
</protein>
<dbReference type="GO" id="GO:0005886">
    <property type="term" value="C:plasma membrane"/>
    <property type="evidence" value="ECO:0007669"/>
    <property type="project" value="TreeGrafter"/>
</dbReference>
<dbReference type="GeneTree" id="ENSGT01150000286974"/>
<dbReference type="Proteomes" id="UP000005225">
    <property type="component" value="Unassembled WGS sequence"/>
</dbReference>
<dbReference type="PANTHER" id="PTHR11738:SF192">
    <property type="entry name" value="KILLER CELL IMMUNOGLOBULIN-LIKE RECEPTOR-LIKE PROTEIN KIR3DX1-RELATED"/>
    <property type="match status" value="1"/>
</dbReference>
<evidence type="ECO:0000256" key="3">
    <source>
        <dbReference type="ARBA" id="ARBA00023319"/>
    </source>
</evidence>
<evidence type="ECO:0000313" key="9">
    <source>
        <dbReference type="Proteomes" id="UP000005225"/>
    </source>
</evidence>
<feature type="signal peptide" evidence="6">
    <location>
        <begin position="1"/>
        <end position="16"/>
    </location>
</feature>
<accession>H0WMP3</accession>
<keyword evidence="5" id="KW-1133">Transmembrane helix</keyword>
<dbReference type="GO" id="GO:0007166">
    <property type="term" value="P:cell surface receptor signaling pathway"/>
    <property type="evidence" value="ECO:0007669"/>
    <property type="project" value="UniProtKB-ARBA"/>
</dbReference>
<dbReference type="InParanoid" id="H0WMP3"/>
<keyword evidence="9" id="KW-1185">Reference proteome</keyword>
<dbReference type="InterPro" id="IPR013151">
    <property type="entry name" value="Immunoglobulin_dom"/>
</dbReference>
<dbReference type="FunCoup" id="H0WMP3">
    <property type="interactions" value="816"/>
</dbReference>
<sequence length="439" mass="48763">MSFKVLPLLCLGFCLGHRSFTRMGGYSRPSLSAQPSHFVPLGGHVTLHCHSNPPFTIFKLIRRVRSHSSQFQKTLFSKSVTIESVTSAHAGTYTCSGAYSWYPTVWSAHSNTLEIVVTGVFIKPSISAHPSSLVHAPGTVTLRCHSELVFDRFILHKKGSTWHPYLEKEARSNFRNAQADFPMDTVMPTHAGTYMCYGSFSDHPCRWSAPSDTLDVVITGKYEKPSLSTQVGSLVRMGENVTLSCSSKIQFDVYHLFRGGEACDRMVGRGLSHDGTFQVHFPVGPVTPSHRGTYRCYGSLNNSSYEWSSPSDPLHLSVLETPKSTCPSPTESPSGSGQSSRLDVVIGLSGVVISIVIFLSALLGYWCFIKNYTTVTHVEPMGVHFPDREDVTAEETQEITYTQLNFQTMSPRRLTPRSQCPRYLSDETSTYVELTTHHM</sequence>
<keyword evidence="2" id="KW-1015">Disulfide bond</keyword>
<evidence type="ECO:0000313" key="8">
    <source>
        <dbReference type="Ensembl" id="ENSOGAP00000003025.2"/>
    </source>
</evidence>
<dbReference type="PROSITE" id="PS50835">
    <property type="entry name" value="IG_LIKE"/>
    <property type="match status" value="2"/>
</dbReference>
<evidence type="ECO:0000256" key="4">
    <source>
        <dbReference type="SAM" id="MobiDB-lite"/>
    </source>
</evidence>
<dbReference type="InterPro" id="IPR036179">
    <property type="entry name" value="Ig-like_dom_sf"/>
</dbReference>
<dbReference type="InterPro" id="IPR003599">
    <property type="entry name" value="Ig_sub"/>
</dbReference>
<dbReference type="FunFam" id="2.60.40.10:FF:000049">
    <property type="entry name" value="Leukocyte immunoglobulin-like receptor subfamily B member 1"/>
    <property type="match status" value="3"/>
</dbReference>
<feature type="transmembrane region" description="Helical" evidence="5">
    <location>
        <begin position="344"/>
        <end position="368"/>
    </location>
</feature>
<dbReference type="Ensembl" id="ENSOGAT00000003394.2">
    <property type="protein sequence ID" value="ENSOGAP00000003025.2"/>
    <property type="gene ID" value="ENSOGAG00000003394.2"/>
</dbReference>
<keyword evidence="3" id="KW-0393">Immunoglobulin domain</keyword>
<dbReference type="OMA" id="NQKICTH"/>
<dbReference type="GO" id="GO:0002764">
    <property type="term" value="P:immune response-regulating signaling pathway"/>
    <property type="evidence" value="ECO:0007669"/>
    <property type="project" value="TreeGrafter"/>
</dbReference>
<dbReference type="InterPro" id="IPR007110">
    <property type="entry name" value="Ig-like_dom"/>
</dbReference>
<evidence type="ECO:0000259" key="7">
    <source>
        <dbReference type="PROSITE" id="PS50835"/>
    </source>
</evidence>
<evidence type="ECO:0000256" key="5">
    <source>
        <dbReference type="SAM" id="Phobius"/>
    </source>
</evidence>
<reference evidence="8" key="3">
    <citation type="submission" date="2025-09" db="UniProtKB">
        <authorList>
            <consortium name="Ensembl"/>
        </authorList>
    </citation>
    <scope>IDENTIFICATION</scope>
</reference>
<dbReference type="InterPro" id="IPR013783">
    <property type="entry name" value="Ig-like_fold"/>
</dbReference>
<organism evidence="8 9">
    <name type="scientific">Otolemur garnettii</name>
    <name type="common">Small-eared galago</name>
    <name type="synonym">Garnett's greater bushbaby</name>
    <dbReference type="NCBI Taxonomy" id="30611"/>
    <lineage>
        <taxon>Eukaryota</taxon>
        <taxon>Metazoa</taxon>
        <taxon>Chordata</taxon>
        <taxon>Craniata</taxon>
        <taxon>Vertebrata</taxon>
        <taxon>Euteleostomi</taxon>
        <taxon>Mammalia</taxon>
        <taxon>Eutheria</taxon>
        <taxon>Euarchontoglires</taxon>
        <taxon>Primates</taxon>
        <taxon>Strepsirrhini</taxon>
        <taxon>Lorisiformes</taxon>
        <taxon>Galagidae</taxon>
        <taxon>Otolemur</taxon>
    </lineage>
</organism>
<evidence type="ECO:0000256" key="6">
    <source>
        <dbReference type="SAM" id="SignalP"/>
    </source>
</evidence>
<dbReference type="InterPro" id="IPR050412">
    <property type="entry name" value="Ig-like_Receptors_ImmuneReg"/>
</dbReference>
<reference evidence="8" key="2">
    <citation type="submission" date="2025-08" db="UniProtKB">
        <authorList>
            <consortium name="Ensembl"/>
        </authorList>
    </citation>
    <scope>IDENTIFICATION</scope>
</reference>
<dbReference type="Pfam" id="PF00047">
    <property type="entry name" value="ig"/>
    <property type="match status" value="3"/>
</dbReference>
<dbReference type="EMBL" id="AAQR03172941">
    <property type="status" value="NOT_ANNOTATED_CDS"/>
    <property type="molecule type" value="Genomic_DNA"/>
</dbReference>
<dbReference type="eggNOG" id="ENOG502RWU8">
    <property type="taxonomic scope" value="Eukaryota"/>
</dbReference>
<dbReference type="SUPFAM" id="SSF48726">
    <property type="entry name" value="Immunoglobulin"/>
    <property type="match status" value="3"/>
</dbReference>